<gene>
    <name evidence="3" type="ORF">OSTQU699_LOCUS5325</name>
</gene>
<comment type="caution">
    <text evidence="3">The sequence shown here is derived from an EMBL/GenBank/DDBJ whole genome shotgun (WGS) entry which is preliminary data.</text>
</comment>
<dbReference type="PANTHER" id="PTHR46224">
    <property type="entry name" value="ANKYRIN REPEAT FAMILY PROTEIN"/>
    <property type="match status" value="1"/>
</dbReference>
<name>A0A8S1J1U5_9CHLO</name>
<keyword evidence="4" id="KW-1185">Reference proteome</keyword>
<dbReference type="PROSITE" id="PS50088">
    <property type="entry name" value="ANK_REPEAT"/>
    <property type="match status" value="1"/>
</dbReference>
<dbReference type="Proteomes" id="UP000708148">
    <property type="component" value="Unassembled WGS sequence"/>
</dbReference>
<organism evidence="3 4">
    <name type="scientific">Ostreobium quekettii</name>
    <dbReference type="NCBI Taxonomy" id="121088"/>
    <lineage>
        <taxon>Eukaryota</taxon>
        <taxon>Viridiplantae</taxon>
        <taxon>Chlorophyta</taxon>
        <taxon>core chlorophytes</taxon>
        <taxon>Ulvophyceae</taxon>
        <taxon>TCBD clade</taxon>
        <taxon>Bryopsidales</taxon>
        <taxon>Ostreobineae</taxon>
        <taxon>Ostreobiaceae</taxon>
        <taxon>Ostreobium</taxon>
    </lineage>
</organism>
<dbReference type="InterPro" id="IPR051616">
    <property type="entry name" value="Cul2-RING_E3_ligase_SR"/>
</dbReference>
<dbReference type="SUPFAM" id="SSF48403">
    <property type="entry name" value="Ankyrin repeat"/>
    <property type="match status" value="1"/>
</dbReference>
<dbReference type="Pfam" id="PF12796">
    <property type="entry name" value="Ank_2"/>
    <property type="match status" value="1"/>
</dbReference>
<dbReference type="PANTHER" id="PTHR46224:SF64">
    <property type="entry name" value="IQ MOTIF AND ANKYRIN REPEAT DOMAIN-CONTAINING PROTEIN 1"/>
    <property type="match status" value="1"/>
</dbReference>
<dbReference type="EMBL" id="CAJHUC010001142">
    <property type="protein sequence ID" value="CAD7699966.1"/>
    <property type="molecule type" value="Genomic_DNA"/>
</dbReference>
<evidence type="ECO:0008006" key="5">
    <source>
        <dbReference type="Google" id="ProtNLM"/>
    </source>
</evidence>
<dbReference type="SMART" id="SM00248">
    <property type="entry name" value="ANK"/>
    <property type="match status" value="5"/>
</dbReference>
<keyword evidence="1" id="KW-0040">ANK repeat</keyword>
<evidence type="ECO:0000313" key="4">
    <source>
        <dbReference type="Proteomes" id="UP000708148"/>
    </source>
</evidence>
<protein>
    <recommendedName>
        <fullName evidence="5">Ankyrin repeat</fullName>
    </recommendedName>
</protein>
<keyword evidence="2" id="KW-0732">Signal</keyword>
<feature type="repeat" description="ANK" evidence="1">
    <location>
        <begin position="231"/>
        <end position="263"/>
    </location>
</feature>
<dbReference type="Gene3D" id="1.25.40.20">
    <property type="entry name" value="Ankyrin repeat-containing domain"/>
    <property type="match status" value="1"/>
</dbReference>
<evidence type="ECO:0000313" key="3">
    <source>
        <dbReference type="EMBL" id="CAD7699966.1"/>
    </source>
</evidence>
<dbReference type="InterPro" id="IPR002110">
    <property type="entry name" value="Ankyrin_rpt"/>
</dbReference>
<feature type="chain" id="PRO_5035777465" description="Ankyrin repeat" evidence="2">
    <location>
        <begin position="29"/>
        <end position="334"/>
    </location>
</feature>
<reference evidence="3" key="1">
    <citation type="submission" date="2020-12" db="EMBL/GenBank/DDBJ databases">
        <authorList>
            <person name="Iha C."/>
        </authorList>
    </citation>
    <scope>NUCLEOTIDE SEQUENCE</scope>
</reference>
<sequence length="334" mass="34817">MQGLLRRRWLPPLSAAWLALLALRLAASDQAADVGLWNGARKGSLPEVKKYLSQDADPNFYWTDSGDADCDSSDEICGTSVLAAVFGNKAVVLQSLVDAGADVNFLNGTMAEGFCEIDSFDYGTVAPLYVAAIKNNSFAVEVLLEADAQPDIPCGGGVFSPLVIAASRGTKAVLDLLLAAQPDVDTVDEGGAGDTALHGALKRVAVFEEQNEFVEALLAANACANIPNLLHGDTAVHTAARSGNLRAVELLMGAEGDPMQRNNAGLTPGDVVCISIKTGEVVEGCDGDKVKALLESQMGEQADPPAMVDCENPRDAEDKLRCALQGGADGTTQG</sequence>
<proteinExistence type="predicted"/>
<dbReference type="InterPro" id="IPR036770">
    <property type="entry name" value="Ankyrin_rpt-contain_sf"/>
</dbReference>
<evidence type="ECO:0000256" key="1">
    <source>
        <dbReference type="PROSITE-ProRule" id="PRU00023"/>
    </source>
</evidence>
<accession>A0A8S1J1U5</accession>
<evidence type="ECO:0000256" key="2">
    <source>
        <dbReference type="SAM" id="SignalP"/>
    </source>
</evidence>
<feature type="signal peptide" evidence="2">
    <location>
        <begin position="1"/>
        <end position="28"/>
    </location>
</feature>
<dbReference type="OrthoDB" id="509238at2759"/>
<dbReference type="PROSITE" id="PS50297">
    <property type="entry name" value="ANK_REP_REGION"/>
    <property type="match status" value="1"/>
</dbReference>
<dbReference type="AlphaFoldDB" id="A0A8S1J1U5"/>